<dbReference type="AlphaFoldDB" id="A0A644X5S6"/>
<gene>
    <name evidence="2" type="ORF">SDC9_57852</name>
</gene>
<feature type="compositionally biased region" description="Basic residues" evidence="1">
    <location>
        <begin position="1"/>
        <end position="26"/>
    </location>
</feature>
<sequence length="243" mass="27718">MDQHGQRRRRPRLRQGHRRDHPHRIPGRAAECFVRSPGRKTGSSLLRHVPHGPGGNPGGLRPLRFLHGGGRPDDSRRGHGLYKGTAPLRRRQNHRRHSGRAGPHRCERLPGQRTEGRSVYGLRSLEDGRFSGRLRRFLPEAGGNGSRRVGEHHPDHLLRPELRRQGRLSPGRQRPLEHRPERLARTSRKDHGEPSRPGDRGPRENHRRPDHRVGEGSHARLQQRAFHLRSPAGEQPAERILGA</sequence>
<dbReference type="EMBL" id="VSSQ01001838">
    <property type="protein sequence ID" value="MPM11506.1"/>
    <property type="molecule type" value="Genomic_DNA"/>
</dbReference>
<feature type="compositionally biased region" description="Basic and acidic residues" evidence="1">
    <location>
        <begin position="148"/>
        <end position="164"/>
    </location>
</feature>
<feature type="compositionally biased region" description="Basic residues" evidence="1">
    <location>
        <begin position="88"/>
        <end position="103"/>
    </location>
</feature>
<reference evidence="2" key="1">
    <citation type="submission" date="2019-08" db="EMBL/GenBank/DDBJ databases">
        <authorList>
            <person name="Kucharzyk K."/>
            <person name="Murdoch R.W."/>
            <person name="Higgins S."/>
            <person name="Loffler F."/>
        </authorList>
    </citation>
    <scope>NUCLEOTIDE SEQUENCE</scope>
</reference>
<protein>
    <submittedName>
        <fullName evidence="2">Uncharacterized protein</fullName>
    </submittedName>
</protein>
<feature type="compositionally biased region" description="Basic and acidic residues" evidence="1">
    <location>
        <begin position="174"/>
        <end position="204"/>
    </location>
</feature>
<feature type="compositionally biased region" description="Basic and acidic residues" evidence="1">
    <location>
        <begin position="104"/>
        <end position="116"/>
    </location>
</feature>
<accession>A0A644X5S6</accession>
<comment type="caution">
    <text evidence="2">The sequence shown here is derived from an EMBL/GenBank/DDBJ whole genome shotgun (WGS) entry which is preliminary data.</text>
</comment>
<organism evidence="2">
    <name type="scientific">bioreactor metagenome</name>
    <dbReference type="NCBI Taxonomy" id="1076179"/>
    <lineage>
        <taxon>unclassified sequences</taxon>
        <taxon>metagenomes</taxon>
        <taxon>ecological metagenomes</taxon>
    </lineage>
</organism>
<feature type="region of interest" description="Disordered" evidence="1">
    <location>
        <begin position="1"/>
        <end position="120"/>
    </location>
</feature>
<evidence type="ECO:0000256" key="1">
    <source>
        <dbReference type="SAM" id="MobiDB-lite"/>
    </source>
</evidence>
<proteinExistence type="predicted"/>
<name>A0A644X5S6_9ZZZZ</name>
<evidence type="ECO:0000313" key="2">
    <source>
        <dbReference type="EMBL" id="MPM11506.1"/>
    </source>
</evidence>
<feature type="region of interest" description="Disordered" evidence="1">
    <location>
        <begin position="136"/>
        <end position="243"/>
    </location>
</feature>